<dbReference type="PANTHER" id="PTHR31375">
    <property type="match status" value="1"/>
</dbReference>
<accession>A0A5N5J814</accession>
<feature type="active site" evidence="17">
    <location>
        <position position="821"/>
    </location>
</feature>
<keyword evidence="10" id="KW-0067">ATP-binding</keyword>
<dbReference type="GO" id="GO:0005975">
    <property type="term" value="P:carbohydrate metabolic process"/>
    <property type="evidence" value="ECO:0007669"/>
    <property type="project" value="InterPro"/>
</dbReference>
<evidence type="ECO:0000256" key="18">
    <source>
        <dbReference type="RuleBase" id="RU361169"/>
    </source>
</evidence>
<comment type="subunit">
    <text evidence="16">Interacts with ALY2 and MOS11.</text>
</comment>
<dbReference type="GO" id="GO:0071555">
    <property type="term" value="P:cell wall organization"/>
    <property type="evidence" value="ECO:0007669"/>
    <property type="project" value="UniProtKB-KW"/>
</dbReference>
<dbReference type="FunFam" id="3.40.50.300:FF:000168">
    <property type="entry name" value="DEAD-box ATP-dependent RNA helicase 56-like"/>
    <property type="match status" value="1"/>
</dbReference>
<dbReference type="Pfam" id="PF00271">
    <property type="entry name" value="Helicase_C"/>
    <property type="match status" value="1"/>
</dbReference>
<evidence type="ECO:0000313" key="23">
    <source>
        <dbReference type="EMBL" id="KAB5513924.1"/>
    </source>
</evidence>
<dbReference type="GO" id="GO:0005634">
    <property type="term" value="C:nucleus"/>
    <property type="evidence" value="ECO:0007669"/>
    <property type="project" value="UniProtKB-SubCell"/>
</dbReference>
<evidence type="ECO:0000256" key="19">
    <source>
        <dbReference type="SAM" id="MobiDB-lite"/>
    </source>
</evidence>
<sequence length="1164" mass="128094">MGETRDNDAYEEELLDYEEEEDKAPDSVGAKVNGEAVKKGYVGIHSSGFRDFLLKPELLRSIVDSGFEHPSEGISVGIVLLALLVIYNYHNLDFGAVFLYVQHECIPQAILGMDVICQAKSGMGKTAVFVLSSLQQIEPTAGQVIALVLCHTRELAYQICHEFERFSTYLPDTKVAVFYGGVNIKTHKDLLKNECPHIVVGTPGRILALARDKDLSLKNVRHFILDECDKMLESLDMRRDVQEIFKMTPHDKQVMMFSATLSKEIRPVPKVGEGGLGEWELAGCWMGWGVLLYLWRLQLQSRVLLSYSALACYDHKKYLQGDDLYGPETRLKGCKSIIHFLLDSISFTKAPNMIYCDICSFQPMEIYVDDEAKLTLHGLVQHYIKLTELEKNRKLNDLLDALDFNQVVIFVKSVSRAAELNKLLVECNFPSICIHSGMSQEERLMRYKGFKEGHKRILVATDLVGRGIDIERVNIVINYDMPESADTYLHRVGRAGRFGTKGLAITFVSSASDSDVLNQVQERFEVDIKELPEQIDTSTYKVNLKPVVIALGFVIMVVFLGGRDSCLREDVYLSFLILCIAASSFGFGHGQKVFNVVDFGAIGDGQTDDTNAFLSAWKALCGDDGAQGSPSLQIPEGKTFLLQPVEFQGPCKSVSVQVQVQGKIIAPSTIEEWKNCEADCWIGFVGVANLNMYGSGLLDGQGSDWWMRTVQANNLNAREIACNPPSTALNFERCDDLQLSGLTHVDSPKGHIGINDCNGVLISNLSIAAPENSPNTDGIDVARSTNVHIQDSTIGTGDDCVAINGGCSYINITNIACGPGHGISVGSLGKDGQYDTVEEVHVRNCSFTGTQNAARIKTWPGGSGYAKKISYEKITLVASKNPIIIDQHYCDGVRNCRNSSTALQVSDVTYSSFHGTSVDEEAIRLDCSGRGCINIVMDNINITSADPGKTTYAYCEHTSGTSWFTAPNVPCLSVSDGCVTLPNLLIMLTFSDGFSSDSIDSPPSLSHSTRLTLVENKSLRILVVNLDFWVLRRAEEKQFVVASALPYLHEQCGHPIVQRDVKPNNVMLDSDFNAHLGDFGLARLLRSDSAVTTMALQIFSNPNEPLMEVPEWRPDAIFVPLSSSASTTGSATDFGSESDNGLLPSTPEEMILDEIAAHHEDRDI</sequence>
<dbReference type="Pfam" id="PF00069">
    <property type="entry name" value="Pkinase"/>
    <property type="match status" value="1"/>
</dbReference>
<keyword evidence="6" id="KW-0964">Secreted</keyword>
<evidence type="ECO:0000256" key="7">
    <source>
        <dbReference type="ARBA" id="ARBA00022741"/>
    </source>
</evidence>
<dbReference type="InterPro" id="IPR011050">
    <property type="entry name" value="Pectin_lyase_fold/virulence"/>
</dbReference>
<dbReference type="SUPFAM" id="SSF56112">
    <property type="entry name" value="Protein kinase-like (PK-like)"/>
    <property type="match status" value="1"/>
</dbReference>
<name>A0A5N5J814_9ROSI</name>
<evidence type="ECO:0000256" key="1">
    <source>
        <dbReference type="ARBA" id="ARBA00004123"/>
    </source>
</evidence>
<dbReference type="InterPro" id="IPR014001">
    <property type="entry name" value="Helicase_ATP-bd"/>
</dbReference>
<evidence type="ECO:0000313" key="24">
    <source>
        <dbReference type="Proteomes" id="UP000326939"/>
    </source>
</evidence>
<organism evidence="23 24">
    <name type="scientific">Salix brachista</name>
    <dbReference type="NCBI Taxonomy" id="2182728"/>
    <lineage>
        <taxon>Eukaryota</taxon>
        <taxon>Viridiplantae</taxon>
        <taxon>Streptophyta</taxon>
        <taxon>Embryophyta</taxon>
        <taxon>Tracheophyta</taxon>
        <taxon>Spermatophyta</taxon>
        <taxon>Magnoliopsida</taxon>
        <taxon>eudicotyledons</taxon>
        <taxon>Gunneridae</taxon>
        <taxon>Pentapetalae</taxon>
        <taxon>rosids</taxon>
        <taxon>fabids</taxon>
        <taxon>Malpighiales</taxon>
        <taxon>Salicaceae</taxon>
        <taxon>Saliceae</taxon>
        <taxon>Salix</taxon>
    </lineage>
</organism>
<dbReference type="GO" id="GO:0003724">
    <property type="term" value="F:RNA helicase activity"/>
    <property type="evidence" value="ECO:0007669"/>
    <property type="project" value="UniProtKB-EC"/>
</dbReference>
<evidence type="ECO:0000256" key="15">
    <source>
        <dbReference type="ARBA" id="ARBA00059197"/>
    </source>
</evidence>
<evidence type="ECO:0000256" key="11">
    <source>
        <dbReference type="ARBA" id="ARBA00023242"/>
    </source>
</evidence>
<dbReference type="InterPro" id="IPR027417">
    <property type="entry name" value="P-loop_NTPase"/>
</dbReference>
<keyword evidence="11" id="KW-0539">Nucleus</keyword>
<dbReference type="AlphaFoldDB" id="A0A5N5J814"/>
<dbReference type="GO" id="GO:0003676">
    <property type="term" value="F:nucleic acid binding"/>
    <property type="evidence" value="ECO:0007669"/>
    <property type="project" value="InterPro"/>
</dbReference>
<reference evidence="24" key="1">
    <citation type="journal article" date="2019" name="Gigascience">
        <title>De novo genome assembly of the endangered Acer yangbiense, a plant species with extremely small populations endemic to Yunnan Province, China.</title>
        <authorList>
            <person name="Yang J."/>
            <person name="Wariss H.M."/>
            <person name="Tao L."/>
            <person name="Zhang R."/>
            <person name="Yun Q."/>
            <person name="Hollingsworth P."/>
            <person name="Dao Z."/>
            <person name="Luo G."/>
            <person name="Guo H."/>
            <person name="Ma Y."/>
            <person name="Sun W."/>
        </authorList>
    </citation>
    <scope>NUCLEOTIDE SEQUENCE [LARGE SCALE GENOMIC DNA]</scope>
    <source>
        <strain evidence="24">cv. br00</strain>
    </source>
</reference>
<keyword evidence="5" id="KW-0134">Cell wall</keyword>
<keyword evidence="12 18" id="KW-0326">Glycosidase</keyword>
<evidence type="ECO:0000256" key="10">
    <source>
        <dbReference type="ARBA" id="ARBA00022840"/>
    </source>
</evidence>
<dbReference type="GO" id="GO:0004650">
    <property type="term" value="F:polygalacturonase activity"/>
    <property type="evidence" value="ECO:0007669"/>
    <property type="project" value="InterPro"/>
</dbReference>
<feature type="domain" description="Protein kinase" evidence="20">
    <location>
        <begin position="823"/>
        <end position="1164"/>
    </location>
</feature>
<dbReference type="Pfam" id="PF00295">
    <property type="entry name" value="Glyco_hydro_28"/>
    <property type="match status" value="1"/>
</dbReference>
<evidence type="ECO:0000256" key="8">
    <source>
        <dbReference type="ARBA" id="ARBA00022801"/>
    </source>
</evidence>
<dbReference type="InterPro" id="IPR000743">
    <property type="entry name" value="Glyco_hydro_28"/>
</dbReference>
<dbReference type="EC" id="3.6.4.13" evidence="4"/>
<dbReference type="PROSITE" id="PS51192">
    <property type="entry name" value="HELICASE_ATP_BIND_1"/>
    <property type="match status" value="1"/>
</dbReference>
<keyword evidence="7" id="KW-0547">Nucleotide-binding</keyword>
<feature type="domain" description="Helicase C-terminal" evidence="22">
    <location>
        <begin position="394"/>
        <end position="539"/>
    </location>
</feature>
<dbReference type="InterPro" id="IPR012334">
    <property type="entry name" value="Pectin_lyas_fold"/>
</dbReference>
<keyword evidence="8 18" id="KW-0378">Hydrolase</keyword>
<gene>
    <name evidence="23" type="ORF">DKX38_027830</name>
</gene>
<dbReference type="GO" id="GO:0005524">
    <property type="term" value="F:ATP binding"/>
    <property type="evidence" value="ECO:0007669"/>
    <property type="project" value="UniProtKB-KW"/>
</dbReference>
<comment type="caution">
    <text evidence="23">The sequence shown here is derived from an EMBL/GenBank/DDBJ whole genome shotgun (WGS) entry which is preliminary data.</text>
</comment>
<dbReference type="CDD" id="cd17950">
    <property type="entry name" value="DEADc_DDX39"/>
    <property type="match status" value="1"/>
</dbReference>
<feature type="region of interest" description="Disordered" evidence="19">
    <location>
        <begin position="1124"/>
        <end position="1143"/>
    </location>
</feature>
<evidence type="ECO:0000259" key="21">
    <source>
        <dbReference type="PROSITE" id="PS51192"/>
    </source>
</evidence>
<evidence type="ECO:0000256" key="3">
    <source>
        <dbReference type="ARBA" id="ARBA00008834"/>
    </source>
</evidence>
<dbReference type="Gene3D" id="2.160.20.10">
    <property type="entry name" value="Single-stranded right-handed beta-helix, Pectin lyase-like"/>
    <property type="match status" value="1"/>
</dbReference>
<dbReference type="PROSITE" id="PS00502">
    <property type="entry name" value="POLYGALACTURONASE"/>
    <property type="match status" value="1"/>
</dbReference>
<evidence type="ECO:0000256" key="14">
    <source>
        <dbReference type="ARBA" id="ARBA00038213"/>
    </source>
</evidence>
<keyword evidence="24" id="KW-1185">Reference proteome</keyword>
<dbReference type="SUPFAM" id="SSF52540">
    <property type="entry name" value="P-loop containing nucleoside triphosphate hydrolases"/>
    <property type="match status" value="1"/>
</dbReference>
<dbReference type="Pfam" id="PF00270">
    <property type="entry name" value="DEAD"/>
    <property type="match status" value="1"/>
</dbReference>
<dbReference type="SMART" id="SM00490">
    <property type="entry name" value="HELICc"/>
    <property type="match status" value="1"/>
</dbReference>
<dbReference type="InterPro" id="IPR011545">
    <property type="entry name" value="DEAD/DEAH_box_helicase_dom"/>
</dbReference>
<proteinExistence type="inferred from homology"/>
<dbReference type="InterPro" id="IPR001650">
    <property type="entry name" value="Helicase_C-like"/>
</dbReference>
<dbReference type="PROSITE" id="PS50011">
    <property type="entry name" value="PROTEIN_KINASE_DOM"/>
    <property type="match status" value="1"/>
</dbReference>
<comment type="function">
    <text evidence="15">ATP-dependent RNA helicase involved in pre-mRNA splicing. Required for the export of mRNA out of the nucleus. In addition to ssRNA and dsRNA, binds dsDNA, but not ssDNA.</text>
</comment>
<dbReference type="GO" id="GO:0004672">
    <property type="term" value="F:protein kinase activity"/>
    <property type="evidence" value="ECO:0007669"/>
    <property type="project" value="InterPro"/>
</dbReference>
<evidence type="ECO:0000256" key="4">
    <source>
        <dbReference type="ARBA" id="ARBA00012552"/>
    </source>
</evidence>
<dbReference type="FunFam" id="3.40.50.300:FF:000111">
    <property type="entry name" value="DEAD-box ATP-dependent RNA helicase"/>
    <property type="match status" value="1"/>
</dbReference>
<dbReference type="InterPro" id="IPR006626">
    <property type="entry name" value="PbH1"/>
</dbReference>
<dbReference type="InterPro" id="IPR000719">
    <property type="entry name" value="Prot_kinase_dom"/>
</dbReference>
<comment type="subcellular location">
    <subcellularLocation>
        <location evidence="1">Nucleus</location>
    </subcellularLocation>
    <subcellularLocation>
        <location evidence="2">Secreted</location>
        <location evidence="2">Cell wall</location>
    </subcellularLocation>
</comment>
<dbReference type="Proteomes" id="UP000326939">
    <property type="component" value="Chromosome 18"/>
</dbReference>
<evidence type="ECO:0000256" key="5">
    <source>
        <dbReference type="ARBA" id="ARBA00022512"/>
    </source>
</evidence>
<dbReference type="Gene3D" id="3.40.50.300">
    <property type="entry name" value="P-loop containing nucleotide triphosphate hydrolases"/>
    <property type="match status" value="2"/>
</dbReference>
<dbReference type="SMART" id="SM00487">
    <property type="entry name" value="DEXDc"/>
    <property type="match status" value="1"/>
</dbReference>
<evidence type="ECO:0000256" key="12">
    <source>
        <dbReference type="ARBA" id="ARBA00023295"/>
    </source>
</evidence>
<evidence type="ECO:0000256" key="17">
    <source>
        <dbReference type="PROSITE-ProRule" id="PRU10052"/>
    </source>
</evidence>
<evidence type="ECO:0000259" key="20">
    <source>
        <dbReference type="PROSITE" id="PS50011"/>
    </source>
</evidence>
<dbReference type="SUPFAM" id="SSF51126">
    <property type="entry name" value="Pectin lyase-like"/>
    <property type="match status" value="1"/>
</dbReference>
<protein>
    <recommendedName>
        <fullName evidence="4">RNA helicase</fullName>
        <ecNumber evidence="4">3.6.4.13</ecNumber>
    </recommendedName>
</protein>
<evidence type="ECO:0000256" key="6">
    <source>
        <dbReference type="ARBA" id="ARBA00022525"/>
    </source>
</evidence>
<comment type="similarity">
    <text evidence="3 18">Belongs to the glycosyl hydrolase 28 family.</text>
</comment>
<evidence type="ECO:0000256" key="13">
    <source>
        <dbReference type="ARBA" id="ARBA00023316"/>
    </source>
</evidence>
<dbReference type="PROSITE" id="PS51194">
    <property type="entry name" value="HELICASE_CTER"/>
    <property type="match status" value="1"/>
</dbReference>
<keyword evidence="13" id="KW-0961">Cell wall biogenesis/degradation</keyword>
<keyword evidence="9" id="KW-0347">Helicase</keyword>
<evidence type="ECO:0000256" key="9">
    <source>
        <dbReference type="ARBA" id="ARBA00022806"/>
    </source>
</evidence>
<evidence type="ECO:0000259" key="22">
    <source>
        <dbReference type="PROSITE" id="PS51194"/>
    </source>
</evidence>
<dbReference type="InterPro" id="IPR011009">
    <property type="entry name" value="Kinase-like_dom_sf"/>
</dbReference>
<dbReference type="EMBL" id="VDCV01000018">
    <property type="protein sequence ID" value="KAB5513924.1"/>
    <property type="molecule type" value="Genomic_DNA"/>
</dbReference>
<dbReference type="CDD" id="cd18787">
    <property type="entry name" value="SF2_C_DEAD"/>
    <property type="match status" value="1"/>
</dbReference>
<evidence type="ECO:0000256" key="2">
    <source>
        <dbReference type="ARBA" id="ARBA00004191"/>
    </source>
</evidence>
<comment type="similarity">
    <text evidence="14">Belongs to the DEAD box helicase family. DECD subfamily.</text>
</comment>
<dbReference type="Gene3D" id="1.10.510.10">
    <property type="entry name" value="Transferase(Phosphotransferase) domain 1"/>
    <property type="match status" value="1"/>
</dbReference>
<feature type="domain" description="Helicase ATP-binding" evidence="21">
    <location>
        <begin position="106"/>
        <end position="279"/>
    </location>
</feature>
<evidence type="ECO:0000256" key="16">
    <source>
        <dbReference type="ARBA" id="ARBA00065936"/>
    </source>
</evidence>
<dbReference type="SMART" id="SM00710">
    <property type="entry name" value="PbH1"/>
    <property type="match status" value="4"/>
</dbReference>